<reference evidence="2 3" key="1">
    <citation type="submission" date="2019-04" db="EMBL/GenBank/DDBJ databases">
        <title>Cohnella sp. nov. isolated from preserved vegetables.</title>
        <authorList>
            <person name="Lin S.-Y."/>
            <person name="Hung M.-H."/>
            <person name="Young C.-C."/>
        </authorList>
    </citation>
    <scope>NUCLEOTIDE SEQUENCE [LARGE SCALE GENOMIC DNA]</scope>
    <source>
        <strain evidence="2 3">CC-MHH1044</strain>
    </source>
</reference>
<protein>
    <submittedName>
        <fullName evidence="2">DUF2292 domain-containing protein</fullName>
    </submittedName>
</protein>
<sequence>MAKPLELNESWLERISDAVSGLQYGSVQIVVHDGRIVQIERTERRRFDEVNERRAAGPHRDPREQAKPREPQRESLGPVSERQGT</sequence>
<dbReference type="RefSeq" id="WP_136371182.1">
    <property type="nucleotide sequence ID" value="NZ_SSOB01000022.1"/>
</dbReference>
<feature type="region of interest" description="Disordered" evidence="1">
    <location>
        <begin position="43"/>
        <end position="85"/>
    </location>
</feature>
<gene>
    <name evidence="2" type="ORF">E6C55_17895</name>
</gene>
<dbReference type="Pfam" id="PF10055">
    <property type="entry name" value="DUF2292"/>
    <property type="match status" value="1"/>
</dbReference>
<name>A0A4S4BPV2_9BACL</name>
<evidence type="ECO:0000313" key="3">
    <source>
        <dbReference type="Proteomes" id="UP000310636"/>
    </source>
</evidence>
<keyword evidence="3" id="KW-1185">Reference proteome</keyword>
<dbReference type="OrthoDB" id="2382414at2"/>
<dbReference type="Proteomes" id="UP000310636">
    <property type="component" value="Unassembled WGS sequence"/>
</dbReference>
<dbReference type="InterPro" id="IPR018743">
    <property type="entry name" value="DUF2292"/>
</dbReference>
<comment type="caution">
    <text evidence="2">The sequence shown here is derived from an EMBL/GenBank/DDBJ whole genome shotgun (WGS) entry which is preliminary data.</text>
</comment>
<organism evidence="2 3">
    <name type="scientific">Cohnella fermenti</name>
    <dbReference type="NCBI Taxonomy" id="2565925"/>
    <lineage>
        <taxon>Bacteria</taxon>
        <taxon>Bacillati</taxon>
        <taxon>Bacillota</taxon>
        <taxon>Bacilli</taxon>
        <taxon>Bacillales</taxon>
        <taxon>Paenibacillaceae</taxon>
        <taxon>Cohnella</taxon>
    </lineage>
</organism>
<feature type="compositionally biased region" description="Basic and acidic residues" evidence="1">
    <location>
        <begin position="43"/>
        <end position="73"/>
    </location>
</feature>
<accession>A0A4S4BPV2</accession>
<proteinExistence type="predicted"/>
<dbReference type="EMBL" id="SSOB01000022">
    <property type="protein sequence ID" value="THF76935.1"/>
    <property type="molecule type" value="Genomic_DNA"/>
</dbReference>
<dbReference type="AlphaFoldDB" id="A0A4S4BPV2"/>
<evidence type="ECO:0000256" key="1">
    <source>
        <dbReference type="SAM" id="MobiDB-lite"/>
    </source>
</evidence>
<evidence type="ECO:0000313" key="2">
    <source>
        <dbReference type="EMBL" id="THF76935.1"/>
    </source>
</evidence>